<keyword evidence="5" id="KW-1133">Transmembrane helix</keyword>
<evidence type="ECO:0000259" key="6">
    <source>
        <dbReference type="Pfam" id="PF01343"/>
    </source>
</evidence>
<organism evidence="7 8">
    <name type="scientific">Legionella dresdenensis</name>
    <dbReference type="NCBI Taxonomy" id="450200"/>
    <lineage>
        <taxon>Bacteria</taxon>
        <taxon>Pseudomonadati</taxon>
        <taxon>Pseudomonadota</taxon>
        <taxon>Gammaproteobacteria</taxon>
        <taxon>Legionellales</taxon>
        <taxon>Legionellaceae</taxon>
        <taxon>Legionella</taxon>
    </lineage>
</organism>
<dbReference type="Gene3D" id="3.90.226.10">
    <property type="entry name" value="2-enoyl-CoA Hydratase, Chain A, domain 1"/>
    <property type="match status" value="1"/>
</dbReference>
<name>A0ABV8CC55_9GAMM</name>
<reference evidence="8" key="1">
    <citation type="journal article" date="2019" name="Int. J. Syst. Evol. Microbiol.">
        <title>The Global Catalogue of Microorganisms (GCM) 10K type strain sequencing project: providing services to taxonomists for standard genome sequencing and annotation.</title>
        <authorList>
            <consortium name="The Broad Institute Genomics Platform"/>
            <consortium name="The Broad Institute Genome Sequencing Center for Infectious Disease"/>
            <person name="Wu L."/>
            <person name="Ma J."/>
        </authorList>
    </citation>
    <scope>NUCLEOTIDE SEQUENCE [LARGE SCALE GENOMIC DNA]</scope>
    <source>
        <strain evidence="8">CCUG 59858</strain>
    </source>
</reference>
<dbReference type="CDD" id="cd07023">
    <property type="entry name" value="S49_Sppa_N_C"/>
    <property type="match status" value="1"/>
</dbReference>
<comment type="caution">
    <text evidence="7">The sequence shown here is derived from an EMBL/GenBank/DDBJ whole genome shotgun (WGS) entry which is preliminary data.</text>
</comment>
<keyword evidence="3" id="KW-0378">Hydrolase</keyword>
<accession>A0ABV8CC55</accession>
<dbReference type="RefSeq" id="WP_382340629.1">
    <property type="nucleotide sequence ID" value="NZ_JBHSAB010000001.1"/>
</dbReference>
<evidence type="ECO:0000256" key="1">
    <source>
        <dbReference type="ARBA" id="ARBA00008683"/>
    </source>
</evidence>
<keyword evidence="8" id="KW-1185">Reference proteome</keyword>
<dbReference type="Pfam" id="PF01343">
    <property type="entry name" value="Peptidase_S49"/>
    <property type="match status" value="1"/>
</dbReference>
<evidence type="ECO:0000256" key="2">
    <source>
        <dbReference type="ARBA" id="ARBA00022670"/>
    </source>
</evidence>
<dbReference type="Proteomes" id="UP001595758">
    <property type="component" value="Unassembled WGS sequence"/>
</dbReference>
<dbReference type="InterPro" id="IPR047272">
    <property type="entry name" value="S49_SppA_C"/>
</dbReference>
<keyword evidence="5" id="KW-0472">Membrane</keyword>
<feature type="transmembrane region" description="Helical" evidence="5">
    <location>
        <begin position="38"/>
        <end position="58"/>
    </location>
</feature>
<sequence>MINISNSSPNNTPDSQTLLNQIVIEFMREQRRKRRWRWITRILVLLLAVWIFFQGFGFSEDSKGWKTKPHVGLIDINGEIFDTSDANAENFTKGLDAAYKNSGLKALVLRINSPGGSPVQADYMYNSLKRYQAMYPGVKVYAVCVDMCASAAYYVAAAADQIYANEVSMVGSIGVLFNGFGFVDAIQKLGVTRRLRTAGANKGFLDPFSPVVPEQEQYLQTMLDEVHQQFIAKVKQGRGDRLQIDNLTFSGLFWTGMEAKTRGLIDGFASSGQVARDIIKIDQVVDYTYKESVFERVSKNIGTAMADRLPAALGLQPGIKM</sequence>
<evidence type="ECO:0000256" key="3">
    <source>
        <dbReference type="ARBA" id="ARBA00022801"/>
    </source>
</evidence>
<keyword evidence="2" id="KW-0645">Protease</keyword>
<protein>
    <submittedName>
        <fullName evidence="7">S49 family peptidase</fullName>
    </submittedName>
</protein>
<proteinExistence type="inferred from homology"/>
<keyword evidence="5" id="KW-0812">Transmembrane</keyword>
<evidence type="ECO:0000313" key="8">
    <source>
        <dbReference type="Proteomes" id="UP001595758"/>
    </source>
</evidence>
<feature type="domain" description="Peptidase S49" evidence="6">
    <location>
        <begin position="137"/>
        <end position="276"/>
    </location>
</feature>
<dbReference type="PANTHER" id="PTHR42987">
    <property type="entry name" value="PEPTIDASE S49"/>
    <property type="match status" value="1"/>
</dbReference>
<keyword evidence="4" id="KW-0720">Serine protease</keyword>
<evidence type="ECO:0000256" key="4">
    <source>
        <dbReference type="ARBA" id="ARBA00022825"/>
    </source>
</evidence>
<evidence type="ECO:0000313" key="7">
    <source>
        <dbReference type="EMBL" id="MFC3907879.1"/>
    </source>
</evidence>
<gene>
    <name evidence="7" type="ORF">ACFORL_02130</name>
</gene>
<evidence type="ECO:0000256" key="5">
    <source>
        <dbReference type="SAM" id="Phobius"/>
    </source>
</evidence>
<dbReference type="SUPFAM" id="SSF52096">
    <property type="entry name" value="ClpP/crotonase"/>
    <property type="match status" value="1"/>
</dbReference>
<comment type="similarity">
    <text evidence="1">Belongs to the peptidase S49 family.</text>
</comment>
<dbReference type="InterPro" id="IPR029045">
    <property type="entry name" value="ClpP/crotonase-like_dom_sf"/>
</dbReference>
<dbReference type="PANTHER" id="PTHR42987:SF8">
    <property type="entry name" value="PROTEINASE"/>
    <property type="match status" value="1"/>
</dbReference>
<dbReference type="EMBL" id="JBHSAB010000001">
    <property type="protein sequence ID" value="MFC3907879.1"/>
    <property type="molecule type" value="Genomic_DNA"/>
</dbReference>
<dbReference type="InterPro" id="IPR002142">
    <property type="entry name" value="Peptidase_S49"/>
</dbReference>